<proteinExistence type="predicted"/>
<keyword evidence="4" id="KW-1185">Reference proteome</keyword>
<dbReference type="AlphaFoldDB" id="A0A0S4LPA5"/>
<feature type="compositionally biased region" description="Polar residues" evidence="1">
    <location>
        <begin position="43"/>
        <end position="54"/>
    </location>
</feature>
<sequence length="616" mass="65741">MKLFTLRDVALALLFALLTDAVYAGSSGPTPGQRENRRDQGGQRDQFTGNPQNRNEADADTRNNPVAEPAIPTDGNPAARPVPPTGPTAGTTTVPAAQPHQQGNVRQRGQQLGLDQKLRAGPQGQLHPPQPQAAPIAGTTNGPAAQPHQQGNVQQQQREGGPPRGVPAGNGAPPVVNPRNPGGPVVLGDVNEAGEGGLPRGMPAGNGAPPVVSPRNPGGPVVLGDVNAAGEGGLPRGVPAGNGAPPVITPRQLPLAEPQPLAEKINSEPNALRVYDRPRVVKPTISPSAHLIYEGELIFSGQVPRLDSEGFLQFPNKPGESPKGIGTLIGGGANSKVYTSSDAGVIKKFVYLGSSDADPNRRRGLNTLYEQDTSRAILGDIKQLMADVPFQVVQRVEDLLWVKARDQNKKEHWFALSREQNISGEEQVTAQGHGALNNLAGVTNALDRLQVRAPDRRGETTSLAEREEFTVNLVIRTLNQHGVVWTDHKLANFDIVPDGTSFTGFKVVFFDLDGFRPVKGANRDERERTARELQVIHDSSVDSTDLTGKLHAFAQRHGLNGGYTKAFDNTVYGKDIGCCITTPGANENRDTYKTYNALNDEVFSKIVSSMKADPKS</sequence>
<evidence type="ECO:0000313" key="4">
    <source>
        <dbReference type="Proteomes" id="UP000199032"/>
    </source>
</evidence>
<organism evidence="3 4">
    <name type="scientific">Candidatus Nitrospira nitrosa</name>
    <dbReference type="NCBI Taxonomy" id="1742972"/>
    <lineage>
        <taxon>Bacteria</taxon>
        <taxon>Pseudomonadati</taxon>
        <taxon>Nitrospirota</taxon>
        <taxon>Nitrospiria</taxon>
        <taxon>Nitrospirales</taxon>
        <taxon>Nitrospiraceae</taxon>
        <taxon>Nitrospira</taxon>
    </lineage>
</organism>
<feature type="compositionally biased region" description="Low complexity" evidence="1">
    <location>
        <begin position="120"/>
        <end position="138"/>
    </location>
</feature>
<feature type="compositionally biased region" description="Polar residues" evidence="1">
    <location>
        <begin position="99"/>
        <end position="110"/>
    </location>
</feature>
<accession>A0A0S4LPA5</accession>
<name>A0A0S4LPA5_9BACT</name>
<evidence type="ECO:0000256" key="2">
    <source>
        <dbReference type="SAM" id="SignalP"/>
    </source>
</evidence>
<feature type="compositionally biased region" description="Low complexity" evidence="1">
    <location>
        <begin position="146"/>
        <end position="186"/>
    </location>
</feature>
<gene>
    <name evidence="3" type="ORF">COMA1_80003</name>
</gene>
<reference evidence="3 4" key="1">
    <citation type="submission" date="2015-10" db="EMBL/GenBank/DDBJ databases">
        <authorList>
            <person name="Gilbert D.G."/>
        </authorList>
    </citation>
    <scope>NUCLEOTIDE SEQUENCE [LARGE SCALE GENOMIC DNA]</scope>
    <source>
        <strain evidence="3">COMA1</strain>
    </source>
</reference>
<feature type="chain" id="PRO_5006624151" description="Protein kinase domain-containing protein" evidence="2">
    <location>
        <begin position="25"/>
        <end position="616"/>
    </location>
</feature>
<dbReference type="EMBL" id="CZQA01000014">
    <property type="protein sequence ID" value="CUS39415.1"/>
    <property type="molecule type" value="Genomic_DNA"/>
</dbReference>
<protein>
    <recommendedName>
        <fullName evidence="5">Protein kinase domain-containing protein</fullName>
    </recommendedName>
</protein>
<feature type="region of interest" description="Disordered" evidence="1">
    <location>
        <begin position="23"/>
        <end position="186"/>
    </location>
</feature>
<evidence type="ECO:0000313" key="3">
    <source>
        <dbReference type="EMBL" id="CUS39415.1"/>
    </source>
</evidence>
<evidence type="ECO:0000256" key="1">
    <source>
        <dbReference type="SAM" id="MobiDB-lite"/>
    </source>
</evidence>
<evidence type="ECO:0008006" key="5">
    <source>
        <dbReference type="Google" id="ProtNLM"/>
    </source>
</evidence>
<dbReference type="Proteomes" id="UP000199032">
    <property type="component" value="Unassembled WGS sequence"/>
</dbReference>
<dbReference type="OrthoDB" id="8476726at2"/>
<dbReference type="RefSeq" id="WP_090751212.1">
    <property type="nucleotide sequence ID" value="NZ_CZQA01000014.1"/>
</dbReference>
<keyword evidence="2" id="KW-0732">Signal</keyword>
<feature type="compositionally biased region" description="Low complexity" evidence="1">
    <location>
        <begin position="87"/>
        <end position="97"/>
    </location>
</feature>
<feature type="signal peptide" evidence="2">
    <location>
        <begin position="1"/>
        <end position="24"/>
    </location>
</feature>